<evidence type="ECO:0000313" key="2">
    <source>
        <dbReference type="Proteomes" id="UP000441102"/>
    </source>
</evidence>
<dbReference type="Proteomes" id="UP000441102">
    <property type="component" value="Unassembled WGS sequence"/>
</dbReference>
<reference evidence="1 2" key="1">
    <citation type="submission" date="2019-09" db="EMBL/GenBank/DDBJ databases">
        <title>Taxonomic organization of the family Brucellaceae based on a phylogenomic approach.</title>
        <authorList>
            <person name="Leclercq S."/>
            <person name="Cloeckaert A."/>
            <person name="Zygmunt M.S."/>
        </authorList>
    </citation>
    <scope>NUCLEOTIDE SEQUENCE [LARGE SCALE GENOMIC DNA]</scope>
    <source>
        <strain evidence="1 2">CCUG 34461</strain>
    </source>
</reference>
<protein>
    <submittedName>
        <fullName evidence="1">Uncharacterized protein</fullName>
    </submittedName>
</protein>
<organism evidence="1 2">
    <name type="scientific">Brucella anthropi</name>
    <name type="common">Ochrobactrum anthropi</name>
    <dbReference type="NCBI Taxonomy" id="529"/>
    <lineage>
        <taxon>Bacteria</taxon>
        <taxon>Pseudomonadati</taxon>
        <taxon>Pseudomonadota</taxon>
        <taxon>Alphaproteobacteria</taxon>
        <taxon>Hyphomicrobiales</taxon>
        <taxon>Brucellaceae</taxon>
        <taxon>Brucella/Ochrobactrum group</taxon>
        <taxon>Brucella</taxon>
    </lineage>
</organism>
<dbReference type="AlphaFoldDB" id="A0A6I0DJD9"/>
<proteinExistence type="predicted"/>
<dbReference type="RefSeq" id="WP_080728136.1">
    <property type="nucleotide sequence ID" value="NZ_WBWX01000023.1"/>
</dbReference>
<gene>
    <name evidence="1" type="ORF">F9L06_25835</name>
</gene>
<accession>A0A6I0DJD9</accession>
<name>A0A6I0DJD9_BRUAN</name>
<comment type="caution">
    <text evidence="1">The sequence shown here is derived from an EMBL/GenBank/DDBJ whole genome shotgun (WGS) entry which is preliminary data.</text>
</comment>
<dbReference type="EMBL" id="WBWX01000023">
    <property type="protein sequence ID" value="KAB2789573.1"/>
    <property type="molecule type" value="Genomic_DNA"/>
</dbReference>
<evidence type="ECO:0000313" key="1">
    <source>
        <dbReference type="EMBL" id="KAB2789573.1"/>
    </source>
</evidence>
<sequence>MTQRHSRPRQQAEIAFKKLQAPVIASDLDEHDRQAEARDEKTARLRAARLAKELADRTSAAAALIARRSVRTPPTLATD</sequence>